<protein>
    <recommendedName>
        <fullName evidence="9">4,4'-diaponeurosporenoate glycosyltransferase</fullName>
    </recommendedName>
</protein>
<evidence type="ECO:0000256" key="6">
    <source>
        <dbReference type="ARBA" id="ARBA00037281"/>
    </source>
</evidence>
<reference evidence="11 12" key="1">
    <citation type="journal article" date="2016" name="Front. Microbiol.">
        <title>Comparative Genomics Analysis of Streptomyces Species Reveals Their Adaptation to the Marine Environment and Their Diversity at the Genomic Level.</title>
        <authorList>
            <person name="Tian X."/>
            <person name="Zhang Z."/>
            <person name="Yang T."/>
            <person name="Chen M."/>
            <person name="Li J."/>
            <person name="Chen F."/>
            <person name="Yang J."/>
            <person name="Li W."/>
            <person name="Zhang B."/>
            <person name="Zhang Z."/>
            <person name="Wu J."/>
            <person name="Zhang C."/>
            <person name="Long L."/>
            <person name="Xiao J."/>
        </authorList>
    </citation>
    <scope>NUCLEOTIDE SEQUENCE [LARGE SCALE GENOMIC DNA]</scope>
    <source>
        <strain evidence="11 12">SCSIO 10429</strain>
    </source>
</reference>
<dbReference type="GO" id="GO:0016757">
    <property type="term" value="F:glycosyltransferase activity"/>
    <property type="evidence" value="ECO:0007669"/>
    <property type="project" value="UniProtKB-KW"/>
</dbReference>
<evidence type="ECO:0000259" key="10">
    <source>
        <dbReference type="Pfam" id="PF00535"/>
    </source>
</evidence>
<dbReference type="PANTHER" id="PTHR43646:SF2">
    <property type="entry name" value="GLYCOSYLTRANSFERASE 2-LIKE DOMAIN-CONTAINING PROTEIN"/>
    <property type="match status" value="1"/>
</dbReference>
<evidence type="ECO:0000256" key="3">
    <source>
        <dbReference type="ARBA" id="ARBA00022676"/>
    </source>
</evidence>
<evidence type="ECO:0000256" key="1">
    <source>
        <dbReference type="ARBA" id="ARBA00004236"/>
    </source>
</evidence>
<keyword evidence="2" id="KW-1003">Cell membrane</keyword>
<comment type="subcellular location">
    <subcellularLocation>
        <location evidence="1">Cell membrane</location>
    </subcellularLocation>
</comment>
<dbReference type="Gene3D" id="3.90.550.10">
    <property type="entry name" value="Spore Coat Polysaccharide Biosynthesis Protein SpsA, Chain A"/>
    <property type="match status" value="1"/>
</dbReference>
<evidence type="ECO:0000256" key="2">
    <source>
        <dbReference type="ARBA" id="ARBA00022475"/>
    </source>
</evidence>
<dbReference type="InterPro" id="IPR001173">
    <property type="entry name" value="Glyco_trans_2-like"/>
</dbReference>
<dbReference type="InterPro" id="IPR029044">
    <property type="entry name" value="Nucleotide-diphossugar_trans"/>
</dbReference>
<dbReference type="SUPFAM" id="SSF53448">
    <property type="entry name" value="Nucleotide-diphospho-sugar transferases"/>
    <property type="match status" value="1"/>
</dbReference>
<evidence type="ECO:0000256" key="7">
    <source>
        <dbReference type="ARBA" id="ARBA00037904"/>
    </source>
</evidence>
<gene>
    <name evidence="11" type="ORF">AN218_22400</name>
</gene>
<evidence type="ECO:0000256" key="9">
    <source>
        <dbReference type="ARBA" id="ARBA00040345"/>
    </source>
</evidence>
<dbReference type="PANTHER" id="PTHR43646">
    <property type="entry name" value="GLYCOSYLTRANSFERASE"/>
    <property type="match status" value="1"/>
</dbReference>
<dbReference type="CDD" id="cd00761">
    <property type="entry name" value="Glyco_tranf_GTA_type"/>
    <property type="match status" value="1"/>
</dbReference>
<keyword evidence="12" id="KW-1185">Reference proteome</keyword>
<keyword evidence="4" id="KW-0808">Transferase</keyword>
<comment type="pathway">
    <text evidence="7">Carotenoid biosynthesis; staphyloxanthin biosynthesis; staphyloxanthin from farnesyl diphosphate: step 4/5.</text>
</comment>
<evidence type="ECO:0000256" key="5">
    <source>
        <dbReference type="ARBA" id="ARBA00023136"/>
    </source>
</evidence>
<keyword evidence="5" id="KW-0472">Membrane</keyword>
<proteinExistence type="inferred from homology"/>
<evidence type="ECO:0000256" key="4">
    <source>
        <dbReference type="ARBA" id="ARBA00022679"/>
    </source>
</evidence>
<comment type="caution">
    <text evidence="11">The sequence shown here is derived from an EMBL/GenBank/DDBJ whole genome shotgun (WGS) entry which is preliminary data.</text>
</comment>
<feature type="domain" description="Glycosyltransferase 2-like" evidence="10">
    <location>
        <begin position="36"/>
        <end position="121"/>
    </location>
</feature>
<evidence type="ECO:0000313" key="11">
    <source>
        <dbReference type="EMBL" id="OEV09227.1"/>
    </source>
</evidence>
<comment type="function">
    <text evidence="6">Catalyzes the glycosylation of 4,4'-diaponeurosporenoate, i.e. the esterification of glucose at the C1'' position with the carboxyl group of 4,4'-diaponeurosporenic acid, to form glycosyl-4,4'-diaponeurosporenoate. This is a step in the biosynthesis of staphyloxanthin, an orange pigment present in most staphylococci strains.</text>
</comment>
<dbReference type="Pfam" id="PF00535">
    <property type="entry name" value="Glycos_transf_2"/>
    <property type="match status" value="1"/>
</dbReference>
<evidence type="ECO:0000256" key="8">
    <source>
        <dbReference type="ARBA" id="ARBA00038120"/>
    </source>
</evidence>
<keyword evidence="3" id="KW-0328">Glycosyltransferase</keyword>
<sequence>MLEAAPSALGPATAVLATYNRCPFDPEGPMGGDNPLGWALESLRAQAGDAVAEIVVVDDGSSDHTGAVLARYERLTGGVPVRAVRLEGNRGSAAARTAGAAAARCRWLLYADDDCVMPPLWAAGASTTLAAARRRDARAAGLMTPVYYRALVPAETAPAATVGRLDVERARISTRFHCWPDSHLPPRRLPGAGGLLEPLRVELIGGMLLLDKQALTDAGGWADQSAWATSYADQMTLSSDLTGAGHTLYFTPDPRLGSPHLKFGAVGRYPAGERDRPVPGCGRLLGELVDICAVPRTGTGCRTSPEVFFEEEVGALFAFFASRSSRGARAWATRTYAEFVEQGVVHSRMVSTVPAPGERRALWRRGLARGAAAAGEAAWRTVREATAAVGEEPISPVNRA</sequence>
<dbReference type="AlphaFoldDB" id="A0A1E7KZ52"/>
<organism evidence="11 12">
    <name type="scientific">Streptomyces nanshensis</name>
    <dbReference type="NCBI Taxonomy" id="518642"/>
    <lineage>
        <taxon>Bacteria</taxon>
        <taxon>Bacillati</taxon>
        <taxon>Actinomycetota</taxon>
        <taxon>Actinomycetes</taxon>
        <taxon>Kitasatosporales</taxon>
        <taxon>Streptomycetaceae</taxon>
        <taxon>Streptomyces</taxon>
    </lineage>
</organism>
<dbReference type="Proteomes" id="UP000176005">
    <property type="component" value="Unassembled WGS sequence"/>
</dbReference>
<comment type="similarity">
    <text evidence="8">Belongs to the glycosyltransferase 2 family. CrtQ subfamily.</text>
</comment>
<dbReference type="EMBL" id="LJGW01000377">
    <property type="protein sequence ID" value="OEV09227.1"/>
    <property type="molecule type" value="Genomic_DNA"/>
</dbReference>
<evidence type="ECO:0000313" key="12">
    <source>
        <dbReference type="Proteomes" id="UP000176005"/>
    </source>
</evidence>
<dbReference type="GO" id="GO:0005886">
    <property type="term" value="C:plasma membrane"/>
    <property type="evidence" value="ECO:0007669"/>
    <property type="project" value="UniProtKB-SubCell"/>
</dbReference>
<accession>A0A1E7KZ52</accession>
<name>A0A1E7KZ52_9ACTN</name>